<evidence type="ECO:0000256" key="7">
    <source>
        <dbReference type="SAM" id="Phobius"/>
    </source>
</evidence>
<evidence type="ECO:0000256" key="3">
    <source>
        <dbReference type="ARBA" id="ARBA00022475"/>
    </source>
</evidence>
<evidence type="ECO:0000256" key="6">
    <source>
        <dbReference type="ARBA" id="ARBA00023136"/>
    </source>
</evidence>
<sequence>MIVRNLKSVLSGHINRIIREYIDKDLPGVFKPLTDYLYVIVGMLMTVAVQSSSIVCAVITPLCGIGVISLERAYSLIVGCCIGTTTTGLIAALASMGDGFAESMQVSLAHLFFNMVGFLLWFVVPCARRLPIRLALWAGAETEKYRWWAFCYIIGLFLAFPGLAFILSLVAPIFSDK</sequence>
<proteinExistence type="inferred from homology"/>
<evidence type="ECO:0000256" key="5">
    <source>
        <dbReference type="ARBA" id="ARBA00022989"/>
    </source>
</evidence>
<dbReference type="Proteomes" id="UP000011014">
    <property type="component" value="Unassembled WGS sequence"/>
</dbReference>
<keyword evidence="5 7" id="KW-1133">Transmembrane helix</keyword>
<keyword evidence="4 7" id="KW-0812">Transmembrane</keyword>
<evidence type="ECO:0000256" key="1">
    <source>
        <dbReference type="ARBA" id="ARBA00004424"/>
    </source>
</evidence>
<accession>E4YES9</accession>
<keyword evidence="6 7" id="KW-0472">Membrane</keyword>
<keyword evidence="3" id="KW-1003">Cell membrane</keyword>
<dbReference type="AlphaFoldDB" id="E4YES9"/>
<dbReference type="GO" id="GO:0016324">
    <property type="term" value="C:apical plasma membrane"/>
    <property type="evidence" value="ECO:0007669"/>
    <property type="project" value="UniProtKB-SubCell"/>
</dbReference>
<evidence type="ECO:0000256" key="4">
    <source>
        <dbReference type="ARBA" id="ARBA00022692"/>
    </source>
</evidence>
<feature type="transmembrane region" description="Helical" evidence="7">
    <location>
        <begin position="74"/>
        <end position="96"/>
    </location>
</feature>
<feature type="transmembrane region" description="Helical" evidence="7">
    <location>
        <begin position="36"/>
        <end position="62"/>
    </location>
</feature>
<dbReference type="GO" id="GO:0005436">
    <property type="term" value="F:sodium:phosphate symporter activity"/>
    <property type="evidence" value="ECO:0007669"/>
    <property type="project" value="InterPro"/>
</dbReference>
<organism evidence="8">
    <name type="scientific">Oikopleura dioica</name>
    <name type="common">Tunicate</name>
    <dbReference type="NCBI Taxonomy" id="34765"/>
    <lineage>
        <taxon>Eukaryota</taxon>
        <taxon>Metazoa</taxon>
        <taxon>Chordata</taxon>
        <taxon>Tunicata</taxon>
        <taxon>Appendicularia</taxon>
        <taxon>Copelata</taxon>
        <taxon>Oikopleuridae</taxon>
        <taxon>Oikopleura</taxon>
    </lineage>
</organism>
<feature type="transmembrane region" description="Helical" evidence="7">
    <location>
        <begin position="108"/>
        <end position="127"/>
    </location>
</feature>
<evidence type="ECO:0000256" key="2">
    <source>
        <dbReference type="ARBA" id="ARBA00005808"/>
    </source>
</evidence>
<protein>
    <submittedName>
        <fullName evidence="8">Uncharacterized protein</fullName>
    </submittedName>
</protein>
<comment type="subcellular location">
    <subcellularLocation>
        <location evidence="1">Apical cell membrane</location>
        <topology evidence="1">Multi-pass membrane protein</topology>
    </subcellularLocation>
</comment>
<dbReference type="GO" id="GO:0044341">
    <property type="term" value="P:sodium-dependent phosphate transport"/>
    <property type="evidence" value="ECO:0007669"/>
    <property type="project" value="InterPro"/>
</dbReference>
<feature type="transmembrane region" description="Helical" evidence="7">
    <location>
        <begin position="147"/>
        <end position="174"/>
    </location>
</feature>
<dbReference type="EMBL" id="FN654467">
    <property type="protein sequence ID" value="CBY34016.1"/>
    <property type="molecule type" value="Genomic_DNA"/>
</dbReference>
<comment type="similarity">
    <text evidence="2">Belongs to the SLC34A transporter family.</text>
</comment>
<gene>
    <name evidence="8" type="ORF">GSOID_T00021994001</name>
</gene>
<feature type="non-terminal residue" evidence="8">
    <location>
        <position position="177"/>
    </location>
</feature>
<name>E4YES9_OIKDI</name>
<dbReference type="InterPro" id="IPR003841">
    <property type="entry name" value="Na/Pi_transpt"/>
</dbReference>
<dbReference type="PANTHER" id="PTHR10010">
    <property type="entry name" value="SOLUTE CARRIER FAMILY 34 SODIUM PHOSPHATE , MEMBER 2-RELATED"/>
    <property type="match status" value="1"/>
</dbReference>
<dbReference type="Pfam" id="PF02690">
    <property type="entry name" value="Na_Pi_cotrans"/>
    <property type="match status" value="1"/>
</dbReference>
<reference evidence="8" key="1">
    <citation type="journal article" date="2010" name="Science">
        <title>Plasticity of animal genome architecture unmasked by rapid evolution of a pelagic tunicate.</title>
        <authorList>
            <person name="Denoeud F."/>
            <person name="Henriet S."/>
            <person name="Mungpakdee S."/>
            <person name="Aury J.M."/>
            <person name="Da Silva C."/>
            <person name="Brinkmann H."/>
            <person name="Mikhaleva J."/>
            <person name="Olsen L.C."/>
            <person name="Jubin C."/>
            <person name="Canestro C."/>
            <person name="Bouquet J.M."/>
            <person name="Danks G."/>
            <person name="Poulain J."/>
            <person name="Campsteijn C."/>
            <person name="Adamski M."/>
            <person name="Cross I."/>
            <person name="Yadetie F."/>
            <person name="Muffato M."/>
            <person name="Louis A."/>
            <person name="Butcher S."/>
            <person name="Tsagkogeorga G."/>
            <person name="Konrad A."/>
            <person name="Singh S."/>
            <person name="Jensen M.F."/>
            <person name="Cong E.H."/>
            <person name="Eikeseth-Otteraa H."/>
            <person name="Noel B."/>
            <person name="Anthouard V."/>
            <person name="Porcel B.M."/>
            <person name="Kachouri-Lafond R."/>
            <person name="Nishino A."/>
            <person name="Ugolini M."/>
            <person name="Chourrout P."/>
            <person name="Nishida H."/>
            <person name="Aasland R."/>
            <person name="Huzurbazar S."/>
            <person name="Westhof E."/>
            <person name="Delsuc F."/>
            <person name="Lehrach H."/>
            <person name="Reinhardt R."/>
            <person name="Weissenbach J."/>
            <person name="Roy S.W."/>
            <person name="Artiguenave F."/>
            <person name="Postlethwait J.H."/>
            <person name="Manak J.R."/>
            <person name="Thompson E.M."/>
            <person name="Jaillon O."/>
            <person name="Du Pasquier L."/>
            <person name="Boudinot P."/>
            <person name="Liberles D.A."/>
            <person name="Volff J.N."/>
            <person name="Philippe H."/>
            <person name="Lenhard B."/>
            <person name="Roest Crollius H."/>
            <person name="Wincker P."/>
            <person name="Chourrout D."/>
        </authorList>
    </citation>
    <scope>NUCLEOTIDE SEQUENCE [LARGE SCALE GENOMIC DNA]</scope>
</reference>
<dbReference type="PANTHER" id="PTHR10010:SF46">
    <property type="entry name" value="SODIUM-DEPENDENT PHOSPHATE TRANSPORT PROTEIN 2B"/>
    <property type="match status" value="1"/>
</dbReference>
<evidence type="ECO:0000313" key="8">
    <source>
        <dbReference type="EMBL" id="CBY34016.1"/>
    </source>
</evidence>